<protein>
    <recommendedName>
        <fullName evidence="2">Oxidoreductase molybdopterin-binding domain-containing protein</fullName>
    </recommendedName>
</protein>
<feature type="transmembrane region" description="Helical" evidence="1">
    <location>
        <begin position="36"/>
        <end position="53"/>
    </location>
</feature>
<dbReference type="EMBL" id="BJNG01000019">
    <property type="protein sequence ID" value="GEC20469.1"/>
    <property type="molecule type" value="Genomic_DNA"/>
</dbReference>
<dbReference type="InterPro" id="IPR000572">
    <property type="entry name" value="OxRdtase_Mopterin-bd_dom"/>
</dbReference>
<reference evidence="3 4" key="1">
    <citation type="submission" date="2019-06" db="EMBL/GenBank/DDBJ databases">
        <title>Whole genome shotgun sequence of Pseudonocardia hydrocarbonoxydans NBRC 14498.</title>
        <authorList>
            <person name="Hosoyama A."/>
            <person name="Uohara A."/>
            <person name="Ohji S."/>
            <person name="Ichikawa N."/>
        </authorList>
    </citation>
    <scope>NUCLEOTIDE SEQUENCE [LARGE SCALE GENOMIC DNA]</scope>
    <source>
        <strain evidence="3 4">NBRC 14498</strain>
    </source>
</reference>
<dbReference type="Pfam" id="PF00174">
    <property type="entry name" value="Oxidored_molyb"/>
    <property type="match status" value="1"/>
</dbReference>
<dbReference type="OrthoDB" id="9795587at2"/>
<evidence type="ECO:0000313" key="4">
    <source>
        <dbReference type="Proteomes" id="UP000320338"/>
    </source>
</evidence>
<dbReference type="AlphaFoldDB" id="A0A4Y3WRP7"/>
<keyword evidence="1" id="KW-0812">Transmembrane</keyword>
<name>A0A4Y3WRP7_9PSEU</name>
<dbReference type="Proteomes" id="UP000320338">
    <property type="component" value="Unassembled WGS sequence"/>
</dbReference>
<evidence type="ECO:0000259" key="2">
    <source>
        <dbReference type="Pfam" id="PF00174"/>
    </source>
</evidence>
<comment type="caution">
    <text evidence="3">The sequence shown here is derived from an EMBL/GenBank/DDBJ whole genome shotgun (WGS) entry which is preliminary data.</text>
</comment>
<dbReference type="InterPro" id="IPR036374">
    <property type="entry name" value="OxRdtase_Mopterin-bd_sf"/>
</dbReference>
<feature type="transmembrane region" description="Helical" evidence="1">
    <location>
        <begin position="107"/>
        <end position="127"/>
    </location>
</feature>
<proteinExistence type="predicted"/>
<accession>A0A4Y3WRP7</accession>
<keyword evidence="1" id="KW-1133">Transmembrane helix</keyword>
<keyword evidence="1" id="KW-0472">Membrane</keyword>
<feature type="domain" description="Oxidoreductase molybdopterin-binding" evidence="2">
    <location>
        <begin position="206"/>
        <end position="311"/>
    </location>
</feature>
<dbReference type="SUPFAM" id="SSF56524">
    <property type="entry name" value="Oxidoreductase molybdopterin-binding domain"/>
    <property type="match status" value="1"/>
</dbReference>
<sequence>MNRATRTVNVTILILLVTTTVSGVLAFAVGSPGPARWTTGVHGVSGLALLLLLPAKARIARRGLRRPGRSRKVIGWVFAALVAAAVGSGVLHAVWGWGPVVAGVLPMQIHVGAAVGVLLLLVAHLVVHRRRRLLRRTDVDRRRALLGSGLVAGSVLLGTVTPGRERRATGSHEIVDVAAMPVTQWLFDPVPRLPQAGVRTPAGDVDLAGLPQRTVRAVLDCTGGWYSEQEWRGVAVADLGLPRGASVEVVSATGYRRRFPAAEAGSLLLATHLAGRRLSAGHGAPVRLVAPGRRGFWWVKWVVSVEVVDEPWWWQPPFPLQ</sequence>
<feature type="transmembrane region" description="Helical" evidence="1">
    <location>
        <begin position="73"/>
        <end position="95"/>
    </location>
</feature>
<evidence type="ECO:0000313" key="3">
    <source>
        <dbReference type="EMBL" id="GEC20469.1"/>
    </source>
</evidence>
<keyword evidence="4" id="KW-1185">Reference proteome</keyword>
<dbReference type="Gene3D" id="3.90.420.10">
    <property type="entry name" value="Oxidoreductase, molybdopterin-binding domain"/>
    <property type="match status" value="1"/>
</dbReference>
<gene>
    <name evidence="3" type="ORF">PHY01_27520</name>
</gene>
<organism evidence="3 4">
    <name type="scientific">Pseudonocardia hydrocarbonoxydans</name>
    <dbReference type="NCBI Taxonomy" id="76726"/>
    <lineage>
        <taxon>Bacteria</taxon>
        <taxon>Bacillati</taxon>
        <taxon>Actinomycetota</taxon>
        <taxon>Actinomycetes</taxon>
        <taxon>Pseudonocardiales</taxon>
        <taxon>Pseudonocardiaceae</taxon>
        <taxon>Pseudonocardia</taxon>
    </lineage>
</organism>
<evidence type="ECO:0000256" key="1">
    <source>
        <dbReference type="SAM" id="Phobius"/>
    </source>
</evidence>